<dbReference type="Proteomes" id="UP000676336">
    <property type="component" value="Unassembled WGS sequence"/>
</dbReference>
<sequence length="211" mass="23884">MASAGVKVTNHHTSLNELNSNDDVSSETTEDLLPAIENGQCPMFGKTIVRVCRVTINRNDIAPKFKIKYLYRPNDEKKLIDVKRKSDSSEHVKITRIQRSDLHGFHTNIALFTLKTKSREKNTANVNGFRPNKKLPEIVNSHAINEEIRHVTSRQSVAQVNRSPPAAHLNKDSNHKVIVSKPMVTRLPREMNQNKLHISVKHRSGSDKKSS</sequence>
<feature type="compositionally biased region" description="Polar residues" evidence="1">
    <location>
        <begin position="11"/>
        <end position="23"/>
    </location>
</feature>
<evidence type="ECO:0000313" key="7">
    <source>
        <dbReference type="EMBL" id="CAF4314809.1"/>
    </source>
</evidence>
<dbReference type="EMBL" id="CAJOBJ010038765">
    <property type="protein sequence ID" value="CAF4314809.1"/>
    <property type="molecule type" value="Genomic_DNA"/>
</dbReference>
<feature type="region of interest" description="Disordered" evidence="1">
    <location>
        <begin position="1"/>
        <end position="26"/>
    </location>
</feature>
<protein>
    <submittedName>
        <fullName evidence="3">Uncharacterized protein</fullName>
    </submittedName>
</protein>
<evidence type="ECO:0000313" key="4">
    <source>
        <dbReference type="EMBL" id="CAF1967695.1"/>
    </source>
</evidence>
<name>A0A816HFD3_9BILA</name>
<accession>A0A816HFD3</accession>
<dbReference type="Proteomes" id="UP000663824">
    <property type="component" value="Unassembled WGS sequence"/>
</dbReference>
<evidence type="ECO:0000313" key="6">
    <source>
        <dbReference type="EMBL" id="CAF4103016.1"/>
    </source>
</evidence>
<evidence type="ECO:0000256" key="1">
    <source>
        <dbReference type="SAM" id="MobiDB-lite"/>
    </source>
</evidence>
<dbReference type="OrthoDB" id="10043023at2759"/>
<dbReference type="AlphaFoldDB" id="A0A816HFD3"/>
<dbReference type="Proteomes" id="UP000681967">
    <property type="component" value="Unassembled WGS sequence"/>
</dbReference>
<dbReference type="EMBL" id="CAJNOV010014522">
    <property type="protein sequence ID" value="CAF1551811.1"/>
    <property type="molecule type" value="Genomic_DNA"/>
</dbReference>
<evidence type="ECO:0000313" key="8">
    <source>
        <dbReference type="Proteomes" id="UP000663834"/>
    </source>
</evidence>
<gene>
    <name evidence="5" type="ORF">BYL167_LOCUS15436</name>
    <name evidence="2" type="ORF">CJN711_LOCUS30461</name>
    <name evidence="7" type="ORF">GIL414_LOCUS26449</name>
    <name evidence="3" type="ORF">KQP761_LOCUS38957</name>
    <name evidence="4" type="ORF">MBJ925_LOCUS6663</name>
    <name evidence="6" type="ORF">SMN809_LOCUS17435</name>
</gene>
<evidence type="ECO:0000313" key="5">
    <source>
        <dbReference type="EMBL" id="CAF4032938.1"/>
    </source>
</evidence>
<evidence type="ECO:0000313" key="2">
    <source>
        <dbReference type="EMBL" id="CAF1551811.1"/>
    </source>
</evidence>
<dbReference type="EMBL" id="CAJOBH010005704">
    <property type="protein sequence ID" value="CAF4032938.1"/>
    <property type="molecule type" value="Genomic_DNA"/>
</dbReference>
<dbReference type="Proteomes" id="UP000681720">
    <property type="component" value="Unassembled WGS sequence"/>
</dbReference>
<comment type="caution">
    <text evidence="3">The sequence shown here is derived from an EMBL/GenBank/DDBJ whole genome shotgun (WGS) entry which is preliminary data.</text>
</comment>
<dbReference type="Proteomes" id="UP000663834">
    <property type="component" value="Unassembled WGS sequence"/>
</dbReference>
<dbReference type="EMBL" id="CAJNRE010002146">
    <property type="protein sequence ID" value="CAF1967695.1"/>
    <property type="molecule type" value="Genomic_DNA"/>
</dbReference>
<dbReference type="Proteomes" id="UP000663855">
    <property type="component" value="Unassembled WGS sequence"/>
</dbReference>
<evidence type="ECO:0000313" key="3">
    <source>
        <dbReference type="EMBL" id="CAF1686851.1"/>
    </source>
</evidence>
<organism evidence="3 8">
    <name type="scientific">Rotaria magnacalcarata</name>
    <dbReference type="NCBI Taxonomy" id="392030"/>
    <lineage>
        <taxon>Eukaryota</taxon>
        <taxon>Metazoa</taxon>
        <taxon>Spiralia</taxon>
        <taxon>Gnathifera</taxon>
        <taxon>Rotifera</taxon>
        <taxon>Eurotatoria</taxon>
        <taxon>Bdelloidea</taxon>
        <taxon>Philodinida</taxon>
        <taxon>Philodinidae</taxon>
        <taxon>Rotaria</taxon>
    </lineage>
</organism>
<proteinExistence type="predicted"/>
<dbReference type="EMBL" id="CAJOBI010008064">
    <property type="protein sequence ID" value="CAF4103016.1"/>
    <property type="molecule type" value="Genomic_DNA"/>
</dbReference>
<reference evidence="3" key="1">
    <citation type="submission" date="2021-02" db="EMBL/GenBank/DDBJ databases">
        <authorList>
            <person name="Nowell W R."/>
        </authorList>
    </citation>
    <scope>NUCLEOTIDE SEQUENCE</scope>
</reference>
<dbReference type="EMBL" id="CAJNOW010022178">
    <property type="protein sequence ID" value="CAF1686851.1"/>
    <property type="molecule type" value="Genomic_DNA"/>
</dbReference>